<reference evidence="4 5" key="1">
    <citation type="journal article" date="2019" name="ACS Chem. Biol.">
        <title>Identification and Mobilization of a Cryptic Antibiotic Biosynthesis Gene Locus from a Human-Pathogenic Nocardia Isolate.</title>
        <authorList>
            <person name="Herisse M."/>
            <person name="Ishida K."/>
            <person name="Porter J.L."/>
            <person name="Howden B."/>
            <person name="Hertweck C."/>
            <person name="Stinear T.P."/>
            <person name="Pidot S.J."/>
        </authorList>
    </citation>
    <scope>NUCLEOTIDE SEQUENCE [LARGE SCALE GENOMIC DNA]</scope>
    <source>
        <strain evidence="4 5">AUSMDU00012717</strain>
    </source>
</reference>
<dbReference type="Pfam" id="PF02470">
    <property type="entry name" value="MlaD"/>
    <property type="match status" value="1"/>
</dbReference>
<keyword evidence="1" id="KW-1133">Transmembrane helix</keyword>
<dbReference type="Proteomes" id="UP000503540">
    <property type="component" value="Chromosome"/>
</dbReference>
<feature type="domain" description="Mammalian cell entry C-terminal" evidence="3">
    <location>
        <begin position="119"/>
        <end position="228"/>
    </location>
</feature>
<evidence type="ECO:0000313" key="4">
    <source>
        <dbReference type="EMBL" id="QIS13040.1"/>
    </source>
</evidence>
<feature type="transmembrane region" description="Helical" evidence="1">
    <location>
        <begin position="9"/>
        <end position="31"/>
    </location>
</feature>
<name>A0A6G9YIQ3_9NOCA</name>
<dbReference type="PANTHER" id="PTHR33371">
    <property type="entry name" value="INTERMEMBRANE PHOSPHOLIPID TRANSPORT SYSTEM BINDING PROTEIN MLAD-RELATED"/>
    <property type="match status" value="1"/>
</dbReference>
<dbReference type="EMBL" id="CP046172">
    <property type="protein sequence ID" value="QIS13040.1"/>
    <property type="molecule type" value="Genomic_DNA"/>
</dbReference>
<evidence type="ECO:0000313" key="5">
    <source>
        <dbReference type="Proteomes" id="UP000503540"/>
    </source>
</evidence>
<accession>A0A6G9YIQ3</accession>
<organism evidence="4 5">
    <name type="scientific">Nocardia arthritidis</name>
    <dbReference type="NCBI Taxonomy" id="228602"/>
    <lineage>
        <taxon>Bacteria</taxon>
        <taxon>Bacillati</taxon>
        <taxon>Actinomycetota</taxon>
        <taxon>Actinomycetes</taxon>
        <taxon>Mycobacteriales</taxon>
        <taxon>Nocardiaceae</taxon>
        <taxon>Nocardia</taxon>
    </lineage>
</organism>
<dbReference type="InterPro" id="IPR024516">
    <property type="entry name" value="Mce_C"/>
</dbReference>
<dbReference type="PANTHER" id="PTHR33371:SF17">
    <property type="entry name" value="MCE-FAMILY PROTEIN MCE1B"/>
    <property type="match status" value="1"/>
</dbReference>
<keyword evidence="1" id="KW-0812">Transmembrane</keyword>
<dbReference type="KEGG" id="nah:F5544_25930"/>
<dbReference type="GO" id="GO:0051701">
    <property type="term" value="P:biological process involved in interaction with host"/>
    <property type="evidence" value="ECO:0007669"/>
    <property type="project" value="TreeGrafter"/>
</dbReference>
<dbReference type="InterPro" id="IPR052336">
    <property type="entry name" value="MlaD_Phospholipid_Transporter"/>
</dbReference>
<keyword evidence="1" id="KW-0472">Membrane</keyword>
<evidence type="ECO:0000259" key="2">
    <source>
        <dbReference type="Pfam" id="PF02470"/>
    </source>
</evidence>
<evidence type="ECO:0000256" key="1">
    <source>
        <dbReference type="SAM" id="Phobius"/>
    </source>
</evidence>
<keyword evidence="5" id="KW-1185">Reference proteome</keyword>
<dbReference type="NCBIfam" id="TIGR00996">
    <property type="entry name" value="Mtu_fam_mce"/>
    <property type="match status" value="1"/>
</dbReference>
<evidence type="ECO:0000259" key="3">
    <source>
        <dbReference type="Pfam" id="PF11887"/>
    </source>
</evidence>
<dbReference type="RefSeq" id="WP_342760383.1">
    <property type="nucleotide sequence ID" value="NZ_CP046172.1"/>
</dbReference>
<dbReference type="Pfam" id="PF11887">
    <property type="entry name" value="Mce4_CUP1"/>
    <property type="match status" value="1"/>
</dbReference>
<dbReference type="InterPro" id="IPR003399">
    <property type="entry name" value="Mce/MlaD"/>
</dbReference>
<protein>
    <submittedName>
        <fullName evidence="4">MCE family protein</fullName>
    </submittedName>
</protein>
<feature type="domain" description="Mce/MlaD" evidence="2">
    <location>
        <begin position="41"/>
        <end position="113"/>
    </location>
</feature>
<dbReference type="InterPro" id="IPR005693">
    <property type="entry name" value="Mce"/>
</dbReference>
<dbReference type="GO" id="GO:0005576">
    <property type="term" value="C:extracellular region"/>
    <property type="evidence" value="ECO:0007669"/>
    <property type="project" value="TreeGrafter"/>
</dbReference>
<sequence length="340" mass="35576">MTRLSIGAVLVRFGIFAIAMLVLLVVIVQAITRPIGGSTDSFSADFTDASGLKTGDDVRMFGVQVGKVSAIDLVGATARVTFTVQRDRPVYDASVLAIRYQTLTGQRYLDIQQPAQPTARLGGGAHIAEAKTIPSFDITQLFNGLQPVIAQFSPAALNQFTESILAVIQGNGSGIGPALDAIDKLSRYATDRQAVITALVANLSDISAQIGGKSPNLKVLLRGIADVFTAFRAKLDGLLDFAAVAPSALGPLNSLLDALGFTEQTNPDLMRDIRLLFPDPQAAMDVLGRLPGLLQALSSLLPPAGAAATEVNLTCSKGNAKLPQVLSVLVAGQRIAICNG</sequence>
<gene>
    <name evidence="4" type="ORF">F5544_25930</name>
</gene>
<dbReference type="AlphaFoldDB" id="A0A6G9YIQ3"/>
<proteinExistence type="predicted"/>